<reference evidence="2" key="1">
    <citation type="journal article" date="2019" name="Int. J. Syst. Evol. Microbiol.">
        <title>The Global Catalogue of Microorganisms (GCM) 10K type strain sequencing project: providing services to taxonomists for standard genome sequencing and annotation.</title>
        <authorList>
            <consortium name="The Broad Institute Genomics Platform"/>
            <consortium name="The Broad Institute Genome Sequencing Center for Infectious Disease"/>
            <person name="Wu L."/>
            <person name="Ma J."/>
        </authorList>
    </citation>
    <scope>NUCLEOTIDE SEQUENCE [LARGE SCALE GENOMIC DNA]</scope>
    <source>
        <strain evidence="2">CGMCC 4.7241</strain>
    </source>
</reference>
<keyword evidence="2" id="KW-1185">Reference proteome</keyword>
<evidence type="ECO:0000313" key="2">
    <source>
        <dbReference type="Proteomes" id="UP001595699"/>
    </source>
</evidence>
<dbReference type="InterPro" id="IPR000760">
    <property type="entry name" value="Inositol_monophosphatase-like"/>
</dbReference>
<dbReference type="SUPFAM" id="SSF56655">
    <property type="entry name" value="Carbohydrate phosphatase"/>
    <property type="match status" value="1"/>
</dbReference>
<proteinExistence type="predicted"/>
<organism evidence="1 2">
    <name type="scientific">Tenggerimyces flavus</name>
    <dbReference type="NCBI Taxonomy" id="1708749"/>
    <lineage>
        <taxon>Bacteria</taxon>
        <taxon>Bacillati</taxon>
        <taxon>Actinomycetota</taxon>
        <taxon>Actinomycetes</taxon>
        <taxon>Propionibacteriales</taxon>
        <taxon>Nocardioidaceae</taxon>
        <taxon>Tenggerimyces</taxon>
    </lineage>
</organism>
<dbReference type="PRINTS" id="PR00377">
    <property type="entry name" value="IMPHPHTASES"/>
</dbReference>
<dbReference type="EMBL" id="JBHRZH010000009">
    <property type="protein sequence ID" value="MFC3761568.1"/>
    <property type="molecule type" value="Genomic_DNA"/>
</dbReference>
<sequence length="269" mass="28825">MTIATAELLPIAMRAIDIARRTLREQAPNALTQKGDRDFASNLDYAIEREMRDFLQAETPKIGFLGEEEGAANLDPDRPYWALDPVDGTANLVHGLPLCGSSLGLIHHKQPILGVVDLPFLNERYYATQHGGAELNGRQIHGSTTTELRGAIIAIGDYAVGARAAQKNAQRHALTHQLADRVERIRMFGSAAIDLVWAAAGRIDGTVLLSNKPWDTAAGAIIAREAGLQVVDLDGKDHDASSRATISATPAILDDLLDVVSAAAVDLGK</sequence>
<dbReference type="CDD" id="cd01637">
    <property type="entry name" value="IMPase_like"/>
    <property type="match status" value="1"/>
</dbReference>
<dbReference type="PANTHER" id="PTHR20854">
    <property type="entry name" value="INOSITOL MONOPHOSPHATASE"/>
    <property type="match status" value="1"/>
</dbReference>
<dbReference type="RefSeq" id="WP_205114073.1">
    <property type="nucleotide sequence ID" value="NZ_JAFBCM010000001.1"/>
</dbReference>
<dbReference type="PANTHER" id="PTHR20854:SF4">
    <property type="entry name" value="INOSITOL-1-MONOPHOSPHATASE-RELATED"/>
    <property type="match status" value="1"/>
</dbReference>
<dbReference type="Pfam" id="PF00459">
    <property type="entry name" value="Inositol_P"/>
    <property type="match status" value="1"/>
</dbReference>
<dbReference type="Gene3D" id="3.40.190.80">
    <property type="match status" value="1"/>
</dbReference>
<dbReference type="Proteomes" id="UP001595699">
    <property type="component" value="Unassembled WGS sequence"/>
</dbReference>
<dbReference type="Gene3D" id="3.30.540.10">
    <property type="entry name" value="Fructose-1,6-Bisphosphatase, subunit A, domain 1"/>
    <property type="match status" value="1"/>
</dbReference>
<protein>
    <submittedName>
        <fullName evidence="1">Inositol monophosphatase family protein</fullName>
    </submittedName>
</protein>
<evidence type="ECO:0000313" key="1">
    <source>
        <dbReference type="EMBL" id="MFC3761568.1"/>
    </source>
</evidence>
<name>A0ABV7YA08_9ACTN</name>
<accession>A0ABV7YA08</accession>
<gene>
    <name evidence="1" type="ORF">ACFOUW_12025</name>
</gene>
<comment type="caution">
    <text evidence="1">The sequence shown here is derived from an EMBL/GenBank/DDBJ whole genome shotgun (WGS) entry which is preliminary data.</text>
</comment>